<dbReference type="AlphaFoldDB" id="A0AAV9BHJ7"/>
<gene>
    <name evidence="1" type="ORF">QJS04_geneDACA001891</name>
</gene>
<comment type="caution">
    <text evidence="1">The sequence shown here is derived from an EMBL/GenBank/DDBJ whole genome shotgun (WGS) entry which is preliminary data.</text>
</comment>
<reference evidence="1" key="2">
    <citation type="submission" date="2023-06" db="EMBL/GenBank/DDBJ databases">
        <authorList>
            <person name="Ma L."/>
            <person name="Liu K.-W."/>
            <person name="Li Z."/>
            <person name="Hsiao Y.-Y."/>
            <person name="Qi Y."/>
            <person name="Fu T."/>
            <person name="Tang G."/>
            <person name="Zhang D."/>
            <person name="Sun W.-H."/>
            <person name="Liu D.-K."/>
            <person name="Li Y."/>
            <person name="Chen G.-Z."/>
            <person name="Liu X.-D."/>
            <person name="Liao X.-Y."/>
            <person name="Jiang Y.-T."/>
            <person name="Yu X."/>
            <person name="Hao Y."/>
            <person name="Huang J."/>
            <person name="Zhao X.-W."/>
            <person name="Ke S."/>
            <person name="Chen Y.-Y."/>
            <person name="Wu W.-L."/>
            <person name="Hsu J.-L."/>
            <person name="Lin Y.-F."/>
            <person name="Huang M.-D."/>
            <person name="Li C.-Y."/>
            <person name="Huang L."/>
            <person name="Wang Z.-W."/>
            <person name="Zhao X."/>
            <person name="Zhong W.-Y."/>
            <person name="Peng D.-H."/>
            <person name="Ahmad S."/>
            <person name="Lan S."/>
            <person name="Zhang J.-S."/>
            <person name="Tsai W.-C."/>
            <person name="Van De Peer Y."/>
            <person name="Liu Z.-J."/>
        </authorList>
    </citation>
    <scope>NUCLEOTIDE SEQUENCE</scope>
    <source>
        <strain evidence="1">SCP</strain>
        <tissue evidence="1">Leaves</tissue>
    </source>
</reference>
<sequence length="54" mass="6217">MDLQASHLFEKRPIIKDKSPAVRWFKEWVPQDLVATGGRCSIMKWVTDAKVSSE</sequence>
<keyword evidence="2" id="KW-1185">Reference proteome</keyword>
<organism evidence="1 2">
    <name type="scientific">Acorus gramineus</name>
    <name type="common">Dwarf sweet flag</name>
    <dbReference type="NCBI Taxonomy" id="55184"/>
    <lineage>
        <taxon>Eukaryota</taxon>
        <taxon>Viridiplantae</taxon>
        <taxon>Streptophyta</taxon>
        <taxon>Embryophyta</taxon>
        <taxon>Tracheophyta</taxon>
        <taxon>Spermatophyta</taxon>
        <taxon>Magnoliopsida</taxon>
        <taxon>Liliopsida</taxon>
        <taxon>Acoraceae</taxon>
        <taxon>Acorus</taxon>
    </lineage>
</organism>
<evidence type="ECO:0000313" key="2">
    <source>
        <dbReference type="Proteomes" id="UP001179952"/>
    </source>
</evidence>
<name>A0AAV9BHJ7_ACOGR</name>
<evidence type="ECO:0000313" key="1">
    <source>
        <dbReference type="EMBL" id="KAK1276131.1"/>
    </source>
</evidence>
<accession>A0AAV9BHJ7</accession>
<dbReference type="EMBL" id="JAUJYN010000003">
    <property type="protein sequence ID" value="KAK1276131.1"/>
    <property type="molecule type" value="Genomic_DNA"/>
</dbReference>
<protein>
    <submittedName>
        <fullName evidence="1">Uncharacterized protein</fullName>
    </submittedName>
</protein>
<dbReference type="Proteomes" id="UP001179952">
    <property type="component" value="Unassembled WGS sequence"/>
</dbReference>
<reference evidence="1" key="1">
    <citation type="journal article" date="2023" name="Nat. Commun.">
        <title>Diploid and tetraploid genomes of Acorus and the evolution of monocots.</title>
        <authorList>
            <person name="Ma L."/>
            <person name="Liu K.W."/>
            <person name="Li Z."/>
            <person name="Hsiao Y.Y."/>
            <person name="Qi Y."/>
            <person name="Fu T."/>
            <person name="Tang G.D."/>
            <person name="Zhang D."/>
            <person name="Sun W.H."/>
            <person name="Liu D.K."/>
            <person name="Li Y."/>
            <person name="Chen G.Z."/>
            <person name="Liu X.D."/>
            <person name="Liao X.Y."/>
            <person name="Jiang Y.T."/>
            <person name="Yu X."/>
            <person name="Hao Y."/>
            <person name="Huang J."/>
            <person name="Zhao X.W."/>
            <person name="Ke S."/>
            <person name="Chen Y.Y."/>
            <person name="Wu W.L."/>
            <person name="Hsu J.L."/>
            <person name="Lin Y.F."/>
            <person name="Huang M.D."/>
            <person name="Li C.Y."/>
            <person name="Huang L."/>
            <person name="Wang Z.W."/>
            <person name="Zhao X."/>
            <person name="Zhong W.Y."/>
            <person name="Peng D.H."/>
            <person name="Ahmad S."/>
            <person name="Lan S."/>
            <person name="Zhang J.S."/>
            <person name="Tsai W.C."/>
            <person name="Van de Peer Y."/>
            <person name="Liu Z.J."/>
        </authorList>
    </citation>
    <scope>NUCLEOTIDE SEQUENCE</scope>
    <source>
        <strain evidence="1">SCP</strain>
    </source>
</reference>
<proteinExistence type="predicted"/>